<dbReference type="Pfam" id="PF00440">
    <property type="entry name" value="TetR_N"/>
    <property type="match status" value="1"/>
</dbReference>
<dbReference type="Gene3D" id="1.10.357.10">
    <property type="entry name" value="Tetracycline Repressor, domain 2"/>
    <property type="match status" value="1"/>
</dbReference>
<name>A0A7K0G9L7_9ACTN</name>
<feature type="domain" description="HTH tetR-type" evidence="5">
    <location>
        <begin position="11"/>
        <end position="71"/>
    </location>
</feature>
<comment type="caution">
    <text evidence="6">The sequence shown here is derived from an EMBL/GenBank/DDBJ whole genome shotgun (WGS) entry which is preliminary data.</text>
</comment>
<keyword evidence="3" id="KW-0804">Transcription</keyword>
<evidence type="ECO:0000256" key="2">
    <source>
        <dbReference type="ARBA" id="ARBA00023125"/>
    </source>
</evidence>
<accession>A0A7K0G9L7</accession>
<evidence type="ECO:0000313" key="6">
    <source>
        <dbReference type="EMBL" id="MRX80523.1"/>
    </source>
</evidence>
<evidence type="ECO:0000256" key="1">
    <source>
        <dbReference type="ARBA" id="ARBA00023015"/>
    </source>
</evidence>
<reference evidence="7" key="1">
    <citation type="submission" date="2019-08" db="EMBL/GenBank/DDBJ databases">
        <title>Arthrobacter sp. nov., isolated from plateau pika and Tibetan wild ass.</title>
        <authorList>
            <person name="Ge Y."/>
        </authorList>
    </citation>
    <scope>NUCLEOTIDE SEQUENCE [LARGE SCALE GENOMIC DNA]</scope>
    <source>
        <strain evidence="7">HF-1365</strain>
    </source>
</reference>
<evidence type="ECO:0000313" key="7">
    <source>
        <dbReference type="Proteomes" id="UP000470010"/>
    </source>
</evidence>
<dbReference type="SUPFAM" id="SSF46689">
    <property type="entry name" value="Homeodomain-like"/>
    <property type="match status" value="1"/>
</dbReference>
<evidence type="ECO:0000259" key="5">
    <source>
        <dbReference type="PROSITE" id="PS50977"/>
    </source>
</evidence>
<sequence length="197" mass="22599">MPAIFTQRNRDELYRRMIEVGWEQLVEGGIRSLRVERVAAAVGIAKGTFYHFFDSKDDFIYAMLMENRQHAVDVLERTREEAGAPLDRARMRSWLELLWRSDRNIFRIATAEEYRYLVRSLPSERTLDPASDGALVRWIVDEVANARPGVDVAAVQNLQFALALTLLNRSLLRAEALERTVDALIDDTLDELFGRSG</sequence>
<dbReference type="InterPro" id="IPR001647">
    <property type="entry name" value="HTH_TetR"/>
</dbReference>
<gene>
    <name evidence="6" type="ORF">GJE22_07975</name>
</gene>
<dbReference type="InterPro" id="IPR009057">
    <property type="entry name" value="Homeodomain-like_sf"/>
</dbReference>
<dbReference type="PANTHER" id="PTHR30055">
    <property type="entry name" value="HTH-TYPE TRANSCRIPTIONAL REGULATOR RUTR"/>
    <property type="match status" value="1"/>
</dbReference>
<dbReference type="Proteomes" id="UP000470010">
    <property type="component" value="Unassembled WGS sequence"/>
</dbReference>
<evidence type="ECO:0000256" key="4">
    <source>
        <dbReference type="PROSITE-ProRule" id="PRU00335"/>
    </source>
</evidence>
<keyword evidence="7" id="KW-1185">Reference proteome</keyword>
<dbReference type="EMBL" id="VTFZ01000010">
    <property type="protein sequence ID" value="MRX80523.1"/>
    <property type="molecule type" value="Genomic_DNA"/>
</dbReference>
<dbReference type="PROSITE" id="PS50977">
    <property type="entry name" value="HTH_TETR_2"/>
    <property type="match status" value="1"/>
</dbReference>
<dbReference type="RefSeq" id="WP_144687927.1">
    <property type="nucleotide sequence ID" value="NZ_VLLQ01000003.1"/>
</dbReference>
<evidence type="ECO:0000256" key="3">
    <source>
        <dbReference type="ARBA" id="ARBA00023163"/>
    </source>
</evidence>
<organism evidence="6 7">
    <name type="scientific">Enorma shizhengliae</name>
    <dbReference type="NCBI Taxonomy" id="2606615"/>
    <lineage>
        <taxon>Bacteria</taxon>
        <taxon>Bacillati</taxon>
        <taxon>Actinomycetota</taxon>
        <taxon>Coriobacteriia</taxon>
        <taxon>Coriobacteriales</taxon>
        <taxon>Coriobacteriaceae</taxon>
        <taxon>Enorma</taxon>
    </lineage>
</organism>
<feature type="DNA-binding region" description="H-T-H motif" evidence="4">
    <location>
        <begin position="34"/>
        <end position="53"/>
    </location>
</feature>
<proteinExistence type="predicted"/>
<keyword evidence="2 4" id="KW-0238">DNA-binding</keyword>
<dbReference type="AlphaFoldDB" id="A0A7K0G9L7"/>
<dbReference type="PANTHER" id="PTHR30055:SF234">
    <property type="entry name" value="HTH-TYPE TRANSCRIPTIONAL REGULATOR BETI"/>
    <property type="match status" value="1"/>
</dbReference>
<dbReference type="InterPro" id="IPR050109">
    <property type="entry name" value="HTH-type_TetR-like_transc_reg"/>
</dbReference>
<protein>
    <submittedName>
        <fullName evidence="6">TetR family transcriptional regulator</fullName>
    </submittedName>
</protein>
<dbReference type="GO" id="GO:0000976">
    <property type="term" value="F:transcription cis-regulatory region binding"/>
    <property type="evidence" value="ECO:0007669"/>
    <property type="project" value="TreeGrafter"/>
</dbReference>
<keyword evidence="1" id="KW-0805">Transcription regulation</keyword>
<dbReference type="GO" id="GO:0003700">
    <property type="term" value="F:DNA-binding transcription factor activity"/>
    <property type="evidence" value="ECO:0007669"/>
    <property type="project" value="TreeGrafter"/>
</dbReference>